<reference evidence="1 2" key="1">
    <citation type="submission" date="2014-06" db="EMBL/GenBank/DDBJ databases">
        <authorList>
            <person name="Swart Estienne"/>
        </authorList>
    </citation>
    <scope>NUCLEOTIDE SEQUENCE [LARGE SCALE GENOMIC DNA]</scope>
    <source>
        <strain evidence="1 2">130c</strain>
    </source>
</reference>
<keyword evidence="2" id="KW-1185">Reference proteome</keyword>
<dbReference type="OMA" id="TAECMED"/>
<gene>
    <name evidence="1" type="primary">Contig2821.g3026</name>
    <name evidence="1" type="ORF">STYLEM_12475</name>
</gene>
<dbReference type="PANTHER" id="PTHR22146">
    <property type="entry name" value="CAT EYE SYNDROME CRITICAL REGION PROTEIN 6"/>
    <property type="match status" value="1"/>
</dbReference>
<dbReference type="Proteomes" id="UP000039865">
    <property type="component" value="Unassembled WGS sequence"/>
</dbReference>
<dbReference type="EMBL" id="CCKQ01011844">
    <property type="protein sequence ID" value="CDW83429.1"/>
    <property type="molecule type" value="Genomic_DNA"/>
</dbReference>
<accession>A0A078AMP6</accession>
<dbReference type="PANTHER" id="PTHR22146:SF8">
    <property type="entry name" value="PROTEIN FAM166B"/>
    <property type="match status" value="1"/>
</dbReference>
<organism evidence="1 2">
    <name type="scientific">Stylonychia lemnae</name>
    <name type="common">Ciliate</name>
    <dbReference type="NCBI Taxonomy" id="5949"/>
    <lineage>
        <taxon>Eukaryota</taxon>
        <taxon>Sar</taxon>
        <taxon>Alveolata</taxon>
        <taxon>Ciliophora</taxon>
        <taxon>Intramacronucleata</taxon>
        <taxon>Spirotrichea</taxon>
        <taxon>Stichotrichia</taxon>
        <taxon>Sporadotrichida</taxon>
        <taxon>Oxytrichidae</taxon>
        <taxon>Stylonychinae</taxon>
        <taxon>Stylonychia</taxon>
    </lineage>
</organism>
<sequence length="328" mass="37580">MGDIDYRKEYLPGYTGHVPKKNDIFGCTTGDINRIITKQAYKPSNYDIDVAAQQGAKLPFAQRTFYSRPPEQDKQTQQLQFGNVSKYGTNWIGGPTQNIKAQHIPGYKGYIPSIKAENIFGKSYARSTSQAINKEYIQGVDLPVVERFKSQNTNEFNKDNFRRFMTSTQTPADMKDLKDASTFNDAAQYYFCLILIYRFQGIQIERKNVYLEIPTVGYAGYKSIYRPITVTTDHRKDPFFNLNPLRHRLKDVNVQNTQEFQSLSNGFQRAVAFSPKASSNGGDPFNQDLKVPVTGYTGHRMGYRSQNFFGKNQRDCSIQSKFIQKMTQ</sequence>
<evidence type="ECO:0000313" key="1">
    <source>
        <dbReference type="EMBL" id="CDW83429.1"/>
    </source>
</evidence>
<evidence type="ECO:0000313" key="2">
    <source>
        <dbReference type="Proteomes" id="UP000039865"/>
    </source>
</evidence>
<dbReference type="InParanoid" id="A0A078AMP6"/>
<proteinExistence type="predicted"/>
<protein>
    <submittedName>
        <fullName evidence="1">Uncharacterized protein</fullName>
    </submittedName>
</protein>
<dbReference type="OrthoDB" id="305510at2759"/>
<name>A0A078AMP6_STYLE</name>
<dbReference type="AlphaFoldDB" id="A0A078AMP6"/>